<dbReference type="PROSITE" id="PS51096">
    <property type="entry name" value="PTS_EIIA_TYPE_4"/>
    <property type="match status" value="1"/>
</dbReference>
<feature type="domain" description="HPr" evidence="12">
    <location>
        <begin position="149"/>
        <end position="236"/>
    </location>
</feature>
<gene>
    <name evidence="13" type="ordered locus">Acry_2618</name>
</gene>
<evidence type="ECO:0000256" key="4">
    <source>
        <dbReference type="ARBA" id="ARBA00007837"/>
    </source>
</evidence>
<protein>
    <recommendedName>
        <fullName evidence="5">phosphoenolpyruvate--glycerone phosphotransferase</fullName>
        <ecNumber evidence="5">2.7.1.121</ecNumber>
    </recommendedName>
</protein>
<evidence type="ECO:0000256" key="8">
    <source>
        <dbReference type="ARBA" id="ARBA00022777"/>
    </source>
</evidence>
<dbReference type="PRINTS" id="PR00107">
    <property type="entry name" value="PHOSPHOCPHPR"/>
</dbReference>
<dbReference type="KEGG" id="acr:Acry_2618"/>
<dbReference type="CDD" id="cd00367">
    <property type="entry name" value="PTS-HPr_like"/>
    <property type="match status" value="1"/>
</dbReference>
<dbReference type="EMBL" id="CP000697">
    <property type="protein sequence ID" value="ABQ31809.1"/>
    <property type="molecule type" value="Genomic_DNA"/>
</dbReference>
<keyword evidence="7" id="KW-0479">Metal-binding</keyword>
<evidence type="ECO:0000256" key="7">
    <source>
        <dbReference type="ARBA" id="ARBA00022723"/>
    </source>
</evidence>
<feature type="domain" description="PTS EIIA type-4" evidence="11">
    <location>
        <begin position="2"/>
        <end position="135"/>
    </location>
</feature>
<dbReference type="EC" id="2.7.1.121" evidence="5"/>
<name>A5G1S7_ACICJ</name>
<evidence type="ECO:0000256" key="9">
    <source>
        <dbReference type="ARBA" id="ARBA00022842"/>
    </source>
</evidence>
<dbReference type="InterPro" id="IPR040442">
    <property type="entry name" value="Pyrv_kinase-like_dom_sf"/>
</dbReference>
<dbReference type="InterPro" id="IPR008731">
    <property type="entry name" value="PTS_EIN"/>
</dbReference>
<dbReference type="STRING" id="349163.Acry_2618"/>
<evidence type="ECO:0000259" key="11">
    <source>
        <dbReference type="PROSITE" id="PS51096"/>
    </source>
</evidence>
<dbReference type="SUPFAM" id="SSF52009">
    <property type="entry name" value="Phosphohistidine domain"/>
    <property type="match status" value="1"/>
</dbReference>
<dbReference type="Gene3D" id="1.10.274.10">
    <property type="entry name" value="PtsI, HPr-binding domain"/>
    <property type="match status" value="1"/>
</dbReference>
<dbReference type="GO" id="GO:0009401">
    <property type="term" value="P:phosphoenolpyruvate-dependent sugar phosphotransferase system"/>
    <property type="evidence" value="ECO:0007669"/>
    <property type="project" value="InterPro"/>
</dbReference>
<dbReference type="Pfam" id="PF05524">
    <property type="entry name" value="PEP-utilisers_N"/>
    <property type="match status" value="1"/>
</dbReference>
<dbReference type="SUPFAM" id="SSF53062">
    <property type="entry name" value="PTS system fructose IIA component-like"/>
    <property type="match status" value="1"/>
</dbReference>
<dbReference type="InterPro" id="IPR015813">
    <property type="entry name" value="Pyrv/PenolPyrv_kinase-like_dom"/>
</dbReference>
<evidence type="ECO:0000313" key="14">
    <source>
        <dbReference type="Proteomes" id="UP000000245"/>
    </source>
</evidence>
<dbReference type="GO" id="GO:0047324">
    <property type="term" value="F:phosphoenolpyruvate-glycerone phosphotransferase activity"/>
    <property type="evidence" value="ECO:0007669"/>
    <property type="project" value="UniProtKB-EC"/>
</dbReference>
<dbReference type="SUPFAM" id="SSF51621">
    <property type="entry name" value="Phosphoenolpyruvate/pyruvate domain"/>
    <property type="match status" value="1"/>
</dbReference>
<keyword evidence="8 13" id="KW-0418">Kinase</keyword>
<dbReference type="SUPFAM" id="SSF55594">
    <property type="entry name" value="HPr-like"/>
    <property type="match status" value="1"/>
</dbReference>
<dbReference type="eggNOG" id="COG3412">
    <property type="taxonomic scope" value="Bacteria"/>
</dbReference>
<dbReference type="InterPro" id="IPR036637">
    <property type="entry name" value="Phosphohistidine_dom_sf"/>
</dbReference>
<comment type="function">
    <text evidence="3">Component of the dihydroxyacetone kinase complex, which is responsible for the phosphoenolpyruvate (PEP)-dependent phosphorylation of dihydroxyacetone. DhaM serves as the phosphoryl donor. Is phosphorylated by phosphoenolpyruvate in an EI- and HPr-dependent reaction, and a phosphorelay system on histidine residues finally leads to phosphoryl transfer to DhaL and dihydroxyacetone.</text>
</comment>
<dbReference type="Pfam" id="PF02896">
    <property type="entry name" value="PEP-utilizers_C"/>
    <property type="match status" value="1"/>
</dbReference>
<dbReference type="NCBIfam" id="TIGR02364">
    <property type="entry name" value="dha_pts"/>
    <property type="match status" value="1"/>
</dbReference>
<dbReference type="SUPFAM" id="SSF47831">
    <property type="entry name" value="Enzyme I of the PEP:sugar phosphotransferase system HPr-binding (sub)domain"/>
    <property type="match status" value="1"/>
</dbReference>
<dbReference type="Gene3D" id="3.50.30.10">
    <property type="entry name" value="Phosphohistidine domain"/>
    <property type="match status" value="1"/>
</dbReference>
<dbReference type="AlphaFoldDB" id="A5G1S7"/>
<evidence type="ECO:0000256" key="3">
    <source>
        <dbReference type="ARBA" id="ARBA00002788"/>
    </source>
</evidence>
<dbReference type="PROSITE" id="PS51350">
    <property type="entry name" value="PTS_HPR_DOM"/>
    <property type="match status" value="1"/>
</dbReference>
<dbReference type="NCBIfam" id="TIGR01003">
    <property type="entry name" value="PTS_HPr_family"/>
    <property type="match status" value="1"/>
</dbReference>
<dbReference type="InterPro" id="IPR008279">
    <property type="entry name" value="PEP-util_enz_mobile_dom"/>
</dbReference>
<sequence length="748" mass="75185">MATGLLLVSHSAALARATAELVRQMTGDRLALAIAAGAGPDHAELGTDPLAILAACEELAGCEGIVVLMDLGSAVLSAEMARDLADDALRARLHLAPAPFVEGALAAGVAAAAGQAADRVAAEALAGLAPKQDALGTQEHAAPPSPAATLTRAVTLADPNGLHLRPAARCVEAAARFDATLRLRHNGRVAPLDSPTALMALGAKGGAEVTIEASGPEAEPAAAALAAILAERPAEPHAETPSKASSGGFVPMSPGRAAGPVVAVGRARPAVPETTVADRAAALARLDEALAAARAALAGNPILAAQAALLADPALIGPARAAIEADGRHEAAAWRDAIAAAAASHEALDDPYLRARARDLREAGDAVLRELLGGFGLDLPAKPAIIVVDELTAAEAASLPPTILGVLDRRGGPTSHAAILLRAAGIPALGGVALDPPPSRAAFDGATGEFVAEPDAATEARFRAADLLAPGPASVILPGGEALEFWANVAGPADAAAAARAGAFGVGLARTEMLFLGRADMPGEDEQEARVGAMIAPFRGRPVVVRLLDAGADKPVPFLALASEENPALGVRGVRALLRRPDFCAAHLRALLRAGAGHDLRIMVPMVTFAAELRAIRDLLAAAARDVGCEPPPLGAMIEVPAAALTVPDLLAASDFFSIGTNDLTQYVLAADRGHKDLPGFADAGHPAVIGLCARVCRDAGAVPVSVCGEAAGDPSTARLLVEAGIRKLSMGAARLSALRAAFSASAS</sequence>
<organism evidence="13 14">
    <name type="scientific">Acidiphilium cryptum (strain JF-5)</name>
    <dbReference type="NCBI Taxonomy" id="349163"/>
    <lineage>
        <taxon>Bacteria</taxon>
        <taxon>Pseudomonadati</taxon>
        <taxon>Pseudomonadota</taxon>
        <taxon>Alphaproteobacteria</taxon>
        <taxon>Acetobacterales</taxon>
        <taxon>Acidocellaceae</taxon>
        <taxon>Acidiphilium</taxon>
    </lineage>
</organism>
<comment type="similarity">
    <text evidence="4">Belongs to the PEP-utilizing enzyme family.</text>
</comment>
<accession>A5G1S7</accession>
<dbReference type="GO" id="GO:0016020">
    <property type="term" value="C:membrane"/>
    <property type="evidence" value="ECO:0007669"/>
    <property type="project" value="InterPro"/>
</dbReference>
<dbReference type="InterPro" id="IPR023151">
    <property type="entry name" value="PEP_util_CS"/>
</dbReference>
<dbReference type="Pfam" id="PF03610">
    <property type="entry name" value="EIIA-man"/>
    <property type="match status" value="1"/>
</dbReference>
<comment type="catalytic activity">
    <reaction evidence="1">
        <text>dihydroxyacetone + phosphoenolpyruvate = dihydroxyacetone phosphate + pyruvate</text>
        <dbReference type="Rhea" id="RHEA:18381"/>
        <dbReference type="ChEBI" id="CHEBI:15361"/>
        <dbReference type="ChEBI" id="CHEBI:16016"/>
        <dbReference type="ChEBI" id="CHEBI:57642"/>
        <dbReference type="ChEBI" id="CHEBI:58702"/>
        <dbReference type="EC" id="2.7.1.121"/>
    </reaction>
</comment>
<dbReference type="InterPro" id="IPR050499">
    <property type="entry name" value="PEP-utilizing_PTS_enzyme"/>
</dbReference>
<evidence type="ECO:0000313" key="13">
    <source>
        <dbReference type="EMBL" id="ABQ31809.1"/>
    </source>
</evidence>
<dbReference type="PROSITE" id="PS00742">
    <property type="entry name" value="PEP_ENZYMES_2"/>
    <property type="match status" value="1"/>
</dbReference>
<dbReference type="HOGENOM" id="CLU_007308_3_3_5"/>
<dbReference type="eggNOG" id="COG1080">
    <property type="taxonomic scope" value="Bacteria"/>
</dbReference>
<dbReference type="Pfam" id="PF00391">
    <property type="entry name" value="PEP-utilizers"/>
    <property type="match status" value="1"/>
</dbReference>
<evidence type="ECO:0000256" key="6">
    <source>
        <dbReference type="ARBA" id="ARBA00022679"/>
    </source>
</evidence>
<dbReference type="InterPro" id="IPR012844">
    <property type="entry name" value="DhaM_N"/>
</dbReference>
<dbReference type="RefSeq" id="WP_012040183.1">
    <property type="nucleotide sequence ID" value="NC_009484.1"/>
</dbReference>
<dbReference type="PANTHER" id="PTHR46244:SF6">
    <property type="entry name" value="PHOSPHOENOLPYRUVATE-PROTEIN PHOSPHOTRANSFERASE"/>
    <property type="match status" value="1"/>
</dbReference>
<dbReference type="InterPro" id="IPR000121">
    <property type="entry name" value="PEP_util_C"/>
</dbReference>
<evidence type="ECO:0000256" key="1">
    <source>
        <dbReference type="ARBA" id="ARBA00001113"/>
    </source>
</evidence>
<dbReference type="GO" id="GO:0046872">
    <property type="term" value="F:metal ion binding"/>
    <property type="evidence" value="ECO:0007669"/>
    <property type="project" value="UniProtKB-KW"/>
</dbReference>
<dbReference type="InterPro" id="IPR036662">
    <property type="entry name" value="PTS_EIIA_man-typ_sf"/>
</dbReference>
<dbReference type="Gene3D" id="3.30.1340.10">
    <property type="entry name" value="HPr-like"/>
    <property type="match status" value="1"/>
</dbReference>
<dbReference type="InterPro" id="IPR036618">
    <property type="entry name" value="PtsI_HPr-bd_sf"/>
</dbReference>
<keyword evidence="14" id="KW-1185">Reference proteome</keyword>
<dbReference type="PANTHER" id="PTHR46244">
    <property type="entry name" value="PHOSPHOENOLPYRUVATE-PROTEIN PHOSPHOTRANSFERASE"/>
    <property type="match status" value="1"/>
</dbReference>
<comment type="cofactor">
    <cofactor evidence="2">
        <name>Mg(2+)</name>
        <dbReference type="ChEBI" id="CHEBI:18420"/>
    </cofactor>
</comment>
<keyword evidence="9" id="KW-0460">Magnesium</keyword>
<dbReference type="Pfam" id="PF00381">
    <property type="entry name" value="PTS-HPr"/>
    <property type="match status" value="1"/>
</dbReference>
<comment type="subunit">
    <text evidence="10">Homodimer. The dihydroxyacetone kinase complex is composed of a homodimer of DhaM, a homodimer of DhaK and the subunit DhaL.</text>
</comment>
<evidence type="ECO:0000256" key="2">
    <source>
        <dbReference type="ARBA" id="ARBA00001946"/>
    </source>
</evidence>
<keyword evidence="6 13" id="KW-0808">Transferase</keyword>
<proteinExistence type="inferred from homology"/>
<evidence type="ECO:0000256" key="5">
    <source>
        <dbReference type="ARBA" id="ARBA00012095"/>
    </source>
</evidence>
<reference evidence="13 14" key="1">
    <citation type="submission" date="2007-05" db="EMBL/GenBank/DDBJ databases">
        <title>Complete sequence of chromosome of Acidiphilium cryptum JF-5.</title>
        <authorList>
            <consortium name="US DOE Joint Genome Institute"/>
            <person name="Copeland A."/>
            <person name="Lucas S."/>
            <person name="Lapidus A."/>
            <person name="Barry K."/>
            <person name="Detter J.C."/>
            <person name="Glavina del Rio T."/>
            <person name="Hammon N."/>
            <person name="Israni S."/>
            <person name="Dalin E."/>
            <person name="Tice H."/>
            <person name="Pitluck S."/>
            <person name="Sims D."/>
            <person name="Brettin T."/>
            <person name="Bruce D."/>
            <person name="Han C."/>
            <person name="Schmutz J."/>
            <person name="Larimer F."/>
            <person name="Land M."/>
            <person name="Hauser L."/>
            <person name="Kyrpides N."/>
            <person name="Kim E."/>
            <person name="Magnuson T."/>
            <person name="Richardson P."/>
        </authorList>
    </citation>
    <scope>NUCLEOTIDE SEQUENCE [LARGE SCALE GENOMIC DNA]</scope>
    <source>
        <strain evidence="13 14">JF-5</strain>
    </source>
</reference>
<dbReference type="Proteomes" id="UP000000245">
    <property type="component" value="Chromosome"/>
</dbReference>
<evidence type="ECO:0000256" key="10">
    <source>
        <dbReference type="ARBA" id="ARBA00046577"/>
    </source>
</evidence>
<dbReference type="InterPro" id="IPR035895">
    <property type="entry name" value="HPr-like_sf"/>
</dbReference>
<dbReference type="InterPro" id="IPR000032">
    <property type="entry name" value="HPr-like"/>
</dbReference>
<evidence type="ECO:0000259" key="12">
    <source>
        <dbReference type="PROSITE" id="PS51350"/>
    </source>
</evidence>
<dbReference type="PRINTS" id="PR01736">
    <property type="entry name" value="PHPHTRNFRASE"/>
</dbReference>
<dbReference type="Gene3D" id="3.20.20.60">
    <property type="entry name" value="Phosphoenolpyruvate-binding domains"/>
    <property type="match status" value="1"/>
</dbReference>
<dbReference type="Gene3D" id="3.40.50.510">
    <property type="entry name" value="Phosphotransferase system, mannose-type IIA component"/>
    <property type="match status" value="1"/>
</dbReference>
<dbReference type="InterPro" id="IPR004701">
    <property type="entry name" value="PTS_EIIA_man-typ"/>
</dbReference>